<keyword evidence="2" id="KW-0732">Signal</keyword>
<organism evidence="3 4">
    <name type="scientific">Diplodia intermedia</name>
    <dbReference type="NCBI Taxonomy" id="856260"/>
    <lineage>
        <taxon>Eukaryota</taxon>
        <taxon>Fungi</taxon>
        <taxon>Dikarya</taxon>
        <taxon>Ascomycota</taxon>
        <taxon>Pezizomycotina</taxon>
        <taxon>Dothideomycetes</taxon>
        <taxon>Dothideomycetes incertae sedis</taxon>
        <taxon>Botryosphaeriales</taxon>
        <taxon>Botryosphaeriaceae</taxon>
        <taxon>Diplodia</taxon>
    </lineage>
</organism>
<dbReference type="Proteomes" id="UP001521184">
    <property type="component" value="Unassembled WGS sequence"/>
</dbReference>
<sequence>MKFILSTATALLGATTLAAPTPNDNSNSFQIHHLTLHKSADQTTTSVSFNILPSDYGSGDPLDIPCVPYDPITRQPTNSFMTGQTYLCDTASGFAFYYTKGQLWLWRHLINASAVSGTAFFVEPPCSTQFNSNDLVCEGPWDSFIPITLAPDGRIFDEDMNTESIASSDKGMALQGGFQDTSNPVIPLGRKLKETERALRDIKREPSQESQRKDRKIEELEQKLEDQRLNFQDHIEFVMRTYGQE</sequence>
<dbReference type="Gene3D" id="2.40.350.20">
    <property type="match status" value="1"/>
</dbReference>
<evidence type="ECO:0000256" key="2">
    <source>
        <dbReference type="SAM" id="SignalP"/>
    </source>
</evidence>
<evidence type="ECO:0000313" key="3">
    <source>
        <dbReference type="EMBL" id="KAL1633541.1"/>
    </source>
</evidence>
<gene>
    <name evidence="3" type="ORF">SLS58_011056</name>
</gene>
<dbReference type="EMBL" id="JAKEKT020000153">
    <property type="protein sequence ID" value="KAL1633541.1"/>
    <property type="molecule type" value="Genomic_DNA"/>
</dbReference>
<keyword evidence="4" id="KW-1185">Reference proteome</keyword>
<name>A0ABR3T330_9PEZI</name>
<evidence type="ECO:0000256" key="1">
    <source>
        <dbReference type="SAM" id="Coils"/>
    </source>
</evidence>
<feature type="coiled-coil region" evidence="1">
    <location>
        <begin position="210"/>
        <end position="237"/>
    </location>
</feature>
<feature type="chain" id="PRO_5045363863" evidence="2">
    <location>
        <begin position="19"/>
        <end position="245"/>
    </location>
</feature>
<proteinExistence type="predicted"/>
<evidence type="ECO:0000313" key="4">
    <source>
        <dbReference type="Proteomes" id="UP001521184"/>
    </source>
</evidence>
<reference evidence="3 4" key="1">
    <citation type="journal article" date="2023" name="Plant Dis.">
        <title>First Report of Diplodia intermedia Causing Canker and Dieback Diseases on Apple Trees in Canada.</title>
        <authorList>
            <person name="Ellouze W."/>
            <person name="Ilyukhin E."/>
            <person name="Sulman M."/>
            <person name="Ali S."/>
        </authorList>
    </citation>
    <scope>NUCLEOTIDE SEQUENCE [LARGE SCALE GENOMIC DNA]</scope>
    <source>
        <strain evidence="3 4">M45-28</strain>
    </source>
</reference>
<keyword evidence="1" id="KW-0175">Coiled coil</keyword>
<feature type="signal peptide" evidence="2">
    <location>
        <begin position="1"/>
        <end position="18"/>
    </location>
</feature>
<comment type="caution">
    <text evidence="3">The sequence shown here is derived from an EMBL/GenBank/DDBJ whole genome shotgun (WGS) entry which is preliminary data.</text>
</comment>
<accession>A0ABR3T330</accession>
<protein>
    <submittedName>
        <fullName evidence="3">Uncharacterized protein</fullName>
    </submittedName>
</protein>